<feature type="domain" description="RNase H type-1" evidence="1">
    <location>
        <begin position="501"/>
        <end position="651"/>
    </location>
</feature>
<dbReference type="Pfam" id="PF00075">
    <property type="entry name" value="RNase_H"/>
    <property type="match status" value="1"/>
</dbReference>
<accession>A0A8H3MFC8</accession>
<organism evidence="2 3">
    <name type="scientific">Rhizophagus clarus</name>
    <dbReference type="NCBI Taxonomy" id="94130"/>
    <lineage>
        <taxon>Eukaryota</taxon>
        <taxon>Fungi</taxon>
        <taxon>Fungi incertae sedis</taxon>
        <taxon>Mucoromycota</taxon>
        <taxon>Glomeromycotina</taxon>
        <taxon>Glomeromycetes</taxon>
        <taxon>Glomerales</taxon>
        <taxon>Glomeraceae</taxon>
        <taxon>Rhizophagus</taxon>
    </lineage>
</organism>
<proteinExistence type="predicted"/>
<dbReference type="Gene3D" id="3.30.420.10">
    <property type="entry name" value="Ribonuclease H-like superfamily/Ribonuclease H"/>
    <property type="match status" value="1"/>
</dbReference>
<protein>
    <submittedName>
        <fullName evidence="2">Ribonuclease H-like domain-containing protein</fullName>
    </submittedName>
</protein>
<evidence type="ECO:0000259" key="1">
    <source>
        <dbReference type="PROSITE" id="PS50879"/>
    </source>
</evidence>
<dbReference type="InterPro" id="IPR036397">
    <property type="entry name" value="RNaseH_sf"/>
</dbReference>
<sequence>MFKTLRGLHLLKEKKFQDSSIKAHIENWDVNFDTDISTFINSALFRSQRRIILDRIFIDHPITPRLLMDPKAVADAAWCSVYTLKDDIASDAYDPLLLPPSLEEWLSVVSSMLNGKAPDPSMITYEMLKHLGPVANSLLLILIRKVRIGIDQGEVISPLLWVIYIDPLLTVLKYEIVDPYILQFVSLSPFAVITIPDLKISNLVFMDNSTLISSTKSGIEYMLSITEEFYTLNNTSVNHQKYTLISNSLPLTTTSSLSLVDFNLTLSSLNTISTLQITPISITSSFRFLGHALYVNLTDITLPGHTPLANTTIPDSNDQLQDRYVCSPLITSTVTLSPGVSTSRTNRKWIVTLDDVDVPLFGKQLSVQLAKNTCVIVYWISDCLSFPSDLICLRPCLSCDAHTPFSTASTHPSDSTRCTFKVSLLQSLVLSTINERICQNTTKIISSHSWADLSNFVTSYFHRLDLSPDFSLSSSTVNRPFAAVSFTTRLSHLPTPVVLAPHSHYCYYTDGSLINLSTAEVSMGWSWVQVIHDAGYLNSVAIYACGSIRDWPSFSRAEAAAIFATLAVTPADSTVSIYTDSQTTIDGLRLCASFSYTNSRLYYKTSNFELWASIERCIYGNQFTVLPIKVKGHNGNYWNEFADSLANTAHLSDDVTSLHIDDYTSSHDIRLVYDDIVCESNP</sequence>
<dbReference type="GO" id="GO:0003676">
    <property type="term" value="F:nucleic acid binding"/>
    <property type="evidence" value="ECO:0007669"/>
    <property type="project" value="InterPro"/>
</dbReference>
<dbReference type="PROSITE" id="PS50879">
    <property type="entry name" value="RNASE_H_1"/>
    <property type="match status" value="1"/>
</dbReference>
<dbReference type="InterPro" id="IPR012337">
    <property type="entry name" value="RNaseH-like_sf"/>
</dbReference>
<evidence type="ECO:0000313" key="3">
    <source>
        <dbReference type="Proteomes" id="UP000615446"/>
    </source>
</evidence>
<dbReference type="AlphaFoldDB" id="A0A8H3MFC8"/>
<dbReference type="GO" id="GO:0004523">
    <property type="term" value="F:RNA-DNA hybrid ribonuclease activity"/>
    <property type="evidence" value="ECO:0007669"/>
    <property type="project" value="InterPro"/>
</dbReference>
<dbReference type="Proteomes" id="UP000615446">
    <property type="component" value="Unassembled WGS sequence"/>
</dbReference>
<name>A0A8H3MFC8_9GLOM</name>
<comment type="caution">
    <text evidence="2">The sequence shown here is derived from an EMBL/GenBank/DDBJ whole genome shotgun (WGS) entry which is preliminary data.</text>
</comment>
<reference evidence="2" key="1">
    <citation type="submission" date="2019-10" db="EMBL/GenBank/DDBJ databases">
        <title>Conservation and host-specific expression of non-tandemly repeated heterogenous ribosome RNA gene in arbuscular mycorrhizal fungi.</title>
        <authorList>
            <person name="Maeda T."/>
            <person name="Kobayashi Y."/>
            <person name="Nakagawa T."/>
            <person name="Ezawa T."/>
            <person name="Yamaguchi K."/>
            <person name="Bino T."/>
            <person name="Nishimoto Y."/>
            <person name="Shigenobu S."/>
            <person name="Kawaguchi M."/>
        </authorList>
    </citation>
    <scope>NUCLEOTIDE SEQUENCE</scope>
    <source>
        <strain evidence="2">HR1</strain>
    </source>
</reference>
<dbReference type="SUPFAM" id="SSF53098">
    <property type="entry name" value="Ribonuclease H-like"/>
    <property type="match status" value="1"/>
</dbReference>
<evidence type="ECO:0000313" key="2">
    <source>
        <dbReference type="EMBL" id="GET02917.1"/>
    </source>
</evidence>
<dbReference type="EMBL" id="BLAL01000316">
    <property type="protein sequence ID" value="GET02917.1"/>
    <property type="molecule type" value="Genomic_DNA"/>
</dbReference>
<gene>
    <name evidence="2" type="ORF">RCL2_002928300</name>
</gene>
<dbReference type="InterPro" id="IPR002156">
    <property type="entry name" value="RNaseH_domain"/>
</dbReference>